<protein>
    <submittedName>
        <fullName evidence="1">Uncharacterized protein</fullName>
    </submittedName>
</protein>
<evidence type="ECO:0000313" key="2">
    <source>
        <dbReference type="Proteomes" id="UP000234345"/>
    </source>
</evidence>
<evidence type="ECO:0000313" key="1">
    <source>
        <dbReference type="EMBL" id="SOO24578.1"/>
    </source>
</evidence>
<dbReference type="Proteomes" id="UP000234345">
    <property type="component" value="Unassembled WGS sequence"/>
</dbReference>
<name>A0A7Z7IZN2_XANCH</name>
<gene>
    <name evidence="1" type="ORF">XFF6991_390026</name>
</gene>
<sequence>MRCKPDQYATEPGYLGLAKAPAASAGVGLARQRQQLAEQAAFDPAQLPRELADFMHPRR</sequence>
<reference evidence="1 2" key="1">
    <citation type="submission" date="2017-10" db="EMBL/GenBank/DDBJ databases">
        <authorList>
            <person name="Regsiter A."/>
            <person name="William W."/>
        </authorList>
    </citation>
    <scope>NUCLEOTIDE SEQUENCE [LARGE SCALE GENOMIC DNA]</scope>
    <source>
        <strain evidence="1 2">CFBP6991</strain>
    </source>
</reference>
<organism evidence="1 2">
    <name type="scientific">Xanthomonas campestris pv. phaseoli</name>
    <dbReference type="NCBI Taxonomy" id="317013"/>
    <lineage>
        <taxon>Bacteria</taxon>
        <taxon>Pseudomonadati</taxon>
        <taxon>Pseudomonadota</taxon>
        <taxon>Gammaproteobacteria</taxon>
        <taxon>Lysobacterales</taxon>
        <taxon>Lysobacteraceae</taxon>
        <taxon>Xanthomonas</taxon>
    </lineage>
</organism>
<comment type="caution">
    <text evidence="1">The sequence shown here is derived from an EMBL/GenBank/DDBJ whole genome shotgun (WGS) entry which is preliminary data.</text>
</comment>
<dbReference type="AlphaFoldDB" id="A0A7Z7IZN2"/>
<accession>A0A7Z7IZN2</accession>
<dbReference type="EMBL" id="OCZC01000065">
    <property type="protein sequence ID" value="SOO24578.1"/>
    <property type="molecule type" value="Genomic_DNA"/>
</dbReference>
<proteinExistence type="predicted"/>